<dbReference type="Proteomes" id="UP000298390">
    <property type="component" value="Unassembled WGS sequence"/>
</dbReference>
<dbReference type="GO" id="GO:0006364">
    <property type="term" value="P:rRNA processing"/>
    <property type="evidence" value="ECO:0007669"/>
    <property type="project" value="UniProtKB-KW"/>
</dbReference>
<evidence type="ECO:0000256" key="6">
    <source>
        <dbReference type="RuleBase" id="RU368013"/>
    </source>
</evidence>
<dbReference type="PANTHER" id="PTHR12801">
    <property type="entry name" value="RNA EXONUCLEASE REXO1 / RECO3 FAMILY MEMBER-RELATED"/>
    <property type="match status" value="1"/>
</dbReference>
<dbReference type="Gene3D" id="1.20.58.1590">
    <property type="entry name" value="Tethering factor for nuclear proteasome Cut8/Sts1"/>
    <property type="match status" value="1"/>
</dbReference>
<dbReference type="GO" id="GO:0015031">
    <property type="term" value="P:protein transport"/>
    <property type="evidence" value="ECO:0007669"/>
    <property type="project" value="UniProtKB-UniRule"/>
</dbReference>
<dbReference type="GO" id="GO:0031144">
    <property type="term" value="P:proteasome localization"/>
    <property type="evidence" value="ECO:0007669"/>
    <property type="project" value="UniProtKB-UniRule"/>
</dbReference>
<dbReference type="Pfam" id="PF08559">
    <property type="entry name" value="Cut8"/>
    <property type="match status" value="1"/>
</dbReference>
<evidence type="ECO:0000313" key="10">
    <source>
        <dbReference type="Proteomes" id="UP000298390"/>
    </source>
</evidence>
<evidence type="ECO:0000313" key="9">
    <source>
        <dbReference type="EMBL" id="TFY55230.1"/>
    </source>
</evidence>
<dbReference type="InterPro" id="IPR012337">
    <property type="entry name" value="RNaseH-like_sf"/>
</dbReference>
<dbReference type="GO" id="GO:0004527">
    <property type="term" value="F:exonuclease activity"/>
    <property type="evidence" value="ECO:0007669"/>
    <property type="project" value="UniProtKB-KW"/>
</dbReference>
<dbReference type="InterPro" id="IPR036397">
    <property type="entry name" value="RNaseH_sf"/>
</dbReference>
<reference evidence="9 10" key="1">
    <citation type="submission" date="2019-01" db="EMBL/GenBank/DDBJ databases">
        <title>Genome sequencing of the rare red list fungi Fomitopsis rosea.</title>
        <authorList>
            <person name="Buettner E."/>
            <person name="Kellner H."/>
        </authorList>
    </citation>
    <scope>NUCLEOTIDE SEQUENCE [LARGE SCALE GENOMIC DNA]</scope>
    <source>
        <strain evidence="9 10">DSM 105464</strain>
    </source>
</reference>
<comment type="subcellular location">
    <subcellularLocation>
        <location evidence="6">Cytoplasm</location>
    </subcellularLocation>
    <subcellularLocation>
        <location evidence="6">Nucleus</location>
    </subcellularLocation>
</comment>
<keyword evidence="6" id="KW-0653">Protein transport</keyword>
<feature type="region of interest" description="Disordered" evidence="7">
    <location>
        <begin position="39"/>
        <end position="128"/>
    </location>
</feature>
<sequence>MANVVTHPHLQVDFPRPVNPSHAPLGFGFGLSTTPSMAGWAATPSHAPSSPWHLATSAQSAAPRPQKRRHEPDEESENRHSRDDEMDRSPTPERPKRAVPKRARTTPAVSTAKDEKGGKANRSSSANDENDVDVGVLLASLPPQSLLPLLTSLLAAQPSLKLTVLSLIPRPTLDTATQALDHAANKLRDAYPYSNTPFSQPGPSSFGLGSGGFGNNRSNAQSATGFGFGRPSSTSGFVASGQSGGMRDEYILSRLRPHINDFVAACQSYLPYFSYVTAPAAMTSTASASPKTNMQSHAAALQSQHKDRSHPTETFLLLSSLTAHVLNQPALTQSALVPMILPRLVEEWKAWLDRVDQVVNRESGMFGSETVRTWERCLDEFAQAQGNGLEILQQLRDHWVMRVGCVSTYLPSALGSPCMIHAASFVPNLPASFPSILLAAASRAWTRTKPGRVPLGGSVRGYATASEAQRKGGRRFQKTSGALVEDVEEAGPSTSLFTGVKGDASRNIVTRGGSVSHLSAKRAESEVLSRKDARTNFQGSGGLSTHVAESAARMATFRAFRAGRPLRPLVWHNPWRTPVIEFHVDSVPMRELLAKDRGRAYHSYKTDPPWPEIAEALSASGSRPCVVHYGPFEYSGTSSVPLPTSSEDLCDKLVFFQTLRPPASLEWLIRYHANFREHHSTATFNFLLALAIRMARRGTAASLFIQMEKEAIRPNSHTRQLRVRFLIRLEEGGWQRAWTEQMELSREENKPLPFMVWLEFLGTEKEGATRKMQRNDATGEYALEPVKPADPETLQSRFQILMQNMPALRAQKLARTPIAVVYRVVRYLIRADQPQLAFDVTKASFIDLPRRLDENTRERCLAVIHLHLLPLRRRGQRGHFMLRKLMYRLLAMHSDLRPNATTLRLLMRPLRPLRPFLRAQGGSTATHLVKTFVRRWGPSVVDDQNNVELWRKAAATEEEVTFRDSRPARVRRAPTPAHARRVAIVNYQGQAVYDTYVQPTTQVSDYRTGTTGIEPGHLDPANGAKAFLEVQKQAAHFIKGKVVVGHSLWLDLSVLGIPHPAVNTRDVALYQPFKNALRGSANQVIGLQTLMWHLMRRRVQDGKIDALENARAVVDLYRSHGTEWEGAVSKGQWPCSLPPSQFSRCFT</sequence>
<comment type="similarity">
    <text evidence="6">Belongs to the cut8/STS1 family.</text>
</comment>
<keyword evidence="4" id="KW-0269">Exonuclease</keyword>
<comment type="caution">
    <text evidence="9">The sequence shown here is derived from an EMBL/GenBank/DDBJ whole genome shotgun (WGS) entry which is preliminary data.</text>
</comment>
<dbReference type="InterPro" id="IPR013868">
    <property type="entry name" value="Cut8/Sts1_fam"/>
</dbReference>
<keyword evidence="6" id="KW-0963">Cytoplasm</keyword>
<evidence type="ECO:0000256" key="4">
    <source>
        <dbReference type="ARBA" id="ARBA00022839"/>
    </source>
</evidence>
<dbReference type="GO" id="GO:0071630">
    <property type="term" value="P:nuclear protein quality control by the ubiquitin-proteasome system"/>
    <property type="evidence" value="ECO:0007669"/>
    <property type="project" value="UniProtKB-UniRule"/>
</dbReference>
<gene>
    <name evidence="9" type="ORF">EVJ58_g8379</name>
</gene>
<evidence type="ECO:0000259" key="8">
    <source>
        <dbReference type="SMART" id="SM00479"/>
    </source>
</evidence>
<feature type="domain" description="Exonuclease" evidence="8">
    <location>
        <begin position="952"/>
        <end position="1126"/>
    </location>
</feature>
<dbReference type="GO" id="GO:0005737">
    <property type="term" value="C:cytoplasm"/>
    <property type="evidence" value="ECO:0007669"/>
    <property type="project" value="UniProtKB-SubCell"/>
</dbReference>
<evidence type="ECO:0000256" key="5">
    <source>
        <dbReference type="ARBA" id="ARBA00025599"/>
    </source>
</evidence>
<dbReference type="Gene3D" id="3.30.420.10">
    <property type="entry name" value="Ribonuclease H-like superfamily/Ribonuclease H"/>
    <property type="match status" value="1"/>
</dbReference>
<dbReference type="InterPro" id="IPR047021">
    <property type="entry name" value="REXO1/3/4-like"/>
</dbReference>
<keyword evidence="6" id="KW-0539">Nucleus</keyword>
<proteinExistence type="inferred from homology"/>
<comment type="function">
    <text evidence="5">Exoribonuclease involved in ribosome biosynthesis. Involved in the processing of ITS1, the internal transcribed spacer localized between the 18S and 5.8S rRNAs.</text>
</comment>
<evidence type="ECO:0000256" key="3">
    <source>
        <dbReference type="ARBA" id="ARBA00022801"/>
    </source>
</evidence>
<feature type="compositionally biased region" description="Basic and acidic residues" evidence="7">
    <location>
        <begin position="77"/>
        <end position="96"/>
    </location>
</feature>
<evidence type="ECO:0000256" key="1">
    <source>
        <dbReference type="ARBA" id="ARBA00022552"/>
    </source>
</evidence>
<comment type="subunit">
    <text evidence="6">Binds the proteasome.</text>
</comment>
<accession>A0A4Y9XYP1</accession>
<keyword evidence="1" id="KW-0698">rRNA processing</keyword>
<dbReference type="GO" id="GO:0003676">
    <property type="term" value="F:nucleic acid binding"/>
    <property type="evidence" value="ECO:0007669"/>
    <property type="project" value="InterPro"/>
</dbReference>
<keyword evidence="2" id="KW-0540">Nuclease</keyword>
<organism evidence="9 10">
    <name type="scientific">Rhodofomes roseus</name>
    <dbReference type="NCBI Taxonomy" id="34475"/>
    <lineage>
        <taxon>Eukaryota</taxon>
        <taxon>Fungi</taxon>
        <taxon>Dikarya</taxon>
        <taxon>Basidiomycota</taxon>
        <taxon>Agaricomycotina</taxon>
        <taxon>Agaricomycetes</taxon>
        <taxon>Polyporales</taxon>
        <taxon>Rhodofomes</taxon>
    </lineage>
</organism>
<dbReference type="STRING" id="34475.A0A4Y9XYP1"/>
<dbReference type="AlphaFoldDB" id="A0A4Y9XYP1"/>
<evidence type="ECO:0000256" key="7">
    <source>
        <dbReference type="SAM" id="MobiDB-lite"/>
    </source>
</evidence>
<dbReference type="GO" id="GO:0005634">
    <property type="term" value="C:nucleus"/>
    <property type="evidence" value="ECO:0007669"/>
    <property type="project" value="UniProtKB-SubCell"/>
</dbReference>
<comment type="function">
    <text evidence="6">Involved in ubiquitin-mediated protein degradation. Regulatory factor in the ubiquitin/proteasome pathway that controls the turnover of proteasome substrates. Targets proteasomes to the nucleus and facilitates the degradation of nuclear proteins.</text>
</comment>
<keyword evidence="3" id="KW-0378">Hydrolase</keyword>
<name>A0A4Y9XYP1_9APHY</name>
<dbReference type="SMART" id="SM00479">
    <property type="entry name" value="EXOIII"/>
    <property type="match status" value="1"/>
</dbReference>
<dbReference type="SUPFAM" id="SSF53098">
    <property type="entry name" value="Ribonuclease H-like"/>
    <property type="match status" value="1"/>
</dbReference>
<dbReference type="PANTHER" id="PTHR12801:SF45">
    <property type="entry name" value="RNA EXONUCLEASE 4"/>
    <property type="match status" value="1"/>
</dbReference>
<protein>
    <recommendedName>
        <fullName evidence="6">Tethering factor for nuclear proteasome STS1</fullName>
    </recommendedName>
</protein>
<evidence type="ECO:0000256" key="2">
    <source>
        <dbReference type="ARBA" id="ARBA00022722"/>
    </source>
</evidence>
<dbReference type="InterPro" id="IPR013520">
    <property type="entry name" value="Ribonucl_H"/>
</dbReference>
<dbReference type="InterPro" id="IPR038422">
    <property type="entry name" value="Cut8/Sts1_sf"/>
</dbReference>
<dbReference type="EMBL" id="SEKV01000612">
    <property type="protein sequence ID" value="TFY55230.1"/>
    <property type="molecule type" value="Genomic_DNA"/>
</dbReference>
<keyword evidence="6" id="KW-0813">Transport</keyword>